<dbReference type="Proteomes" id="UP001612915">
    <property type="component" value="Unassembled WGS sequence"/>
</dbReference>
<dbReference type="Pfam" id="PF14759">
    <property type="entry name" value="Reductase_C"/>
    <property type="match status" value="1"/>
</dbReference>
<feature type="domain" description="FAD/NAD(P)-binding" evidence="5">
    <location>
        <begin position="6"/>
        <end position="311"/>
    </location>
</feature>
<dbReference type="InterPro" id="IPR036188">
    <property type="entry name" value="FAD/NAD-bd_sf"/>
</dbReference>
<evidence type="ECO:0000256" key="2">
    <source>
        <dbReference type="ARBA" id="ARBA00022630"/>
    </source>
</evidence>
<dbReference type="InterPro" id="IPR028202">
    <property type="entry name" value="Reductase_C"/>
</dbReference>
<name>A0ABW8AK73_9ACTN</name>
<feature type="domain" description="Reductase C-terminal" evidence="6">
    <location>
        <begin position="336"/>
        <end position="410"/>
    </location>
</feature>
<evidence type="ECO:0000256" key="3">
    <source>
        <dbReference type="ARBA" id="ARBA00022827"/>
    </source>
</evidence>
<keyword evidence="4" id="KW-0560">Oxidoreductase</keyword>
<evidence type="ECO:0000313" key="8">
    <source>
        <dbReference type="Proteomes" id="UP001612915"/>
    </source>
</evidence>
<keyword evidence="2" id="KW-0285">Flavoprotein</keyword>
<keyword evidence="8" id="KW-1185">Reference proteome</keyword>
<evidence type="ECO:0000259" key="5">
    <source>
        <dbReference type="Pfam" id="PF07992"/>
    </source>
</evidence>
<dbReference type="PRINTS" id="PR00368">
    <property type="entry name" value="FADPNR"/>
</dbReference>
<dbReference type="PANTHER" id="PTHR43557:SF2">
    <property type="entry name" value="RIESKE DOMAIN-CONTAINING PROTEIN-RELATED"/>
    <property type="match status" value="1"/>
</dbReference>
<dbReference type="PANTHER" id="PTHR43557">
    <property type="entry name" value="APOPTOSIS-INDUCING FACTOR 1"/>
    <property type="match status" value="1"/>
</dbReference>
<comment type="cofactor">
    <cofactor evidence="1">
        <name>FAD</name>
        <dbReference type="ChEBI" id="CHEBI:57692"/>
    </cofactor>
</comment>
<evidence type="ECO:0000256" key="4">
    <source>
        <dbReference type="ARBA" id="ARBA00023002"/>
    </source>
</evidence>
<dbReference type="SUPFAM" id="SSF55424">
    <property type="entry name" value="FAD/NAD-linked reductases, dimerisation (C-terminal) domain"/>
    <property type="match status" value="1"/>
</dbReference>
<protein>
    <submittedName>
        <fullName evidence="7">NAD(P)/FAD-dependent oxidoreductase</fullName>
    </submittedName>
</protein>
<gene>
    <name evidence="7" type="ORF">ACIB24_04945</name>
</gene>
<organism evidence="7 8">
    <name type="scientific">Spongisporangium articulatum</name>
    <dbReference type="NCBI Taxonomy" id="3362603"/>
    <lineage>
        <taxon>Bacteria</taxon>
        <taxon>Bacillati</taxon>
        <taxon>Actinomycetota</taxon>
        <taxon>Actinomycetes</taxon>
        <taxon>Kineosporiales</taxon>
        <taxon>Kineosporiaceae</taxon>
        <taxon>Spongisporangium</taxon>
    </lineage>
</organism>
<dbReference type="InterPro" id="IPR050446">
    <property type="entry name" value="FAD-oxidoreductase/Apoptosis"/>
</dbReference>
<dbReference type="Pfam" id="PF07992">
    <property type="entry name" value="Pyr_redox_2"/>
    <property type="match status" value="1"/>
</dbReference>
<evidence type="ECO:0000259" key="6">
    <source>
        <dbReference type="Pfam" id="PF14759"/>
    </source>
</evidence>
<dbReference type="RefSeq" id="WP_398275978.1">
    <property type="nucleotide sequence ID" value="NZ_JBITLV010000001.1"/>
</dbReference>
<evidence type="ECO:0000256" key="1">
    <source>
        <dbReference type="ARBA" id="ARBA00001974"/>
    </source>
</evidence>
<dbReference type="PRINTS" id="PR00411">
    <property type="entry name" value="PNDRDTASEI"/>
</dbReference>
<evidence type="ECO:0000313" key="7">
    <source>
        <dbReference type="EMBL" id="MFI7586402.1"/>
    </source>
</evidence>
<dbReference type="EMBL" id="JBITLV010000001">
    <property type="protein sequence ID" value="MFI7586402.1"/>
    <property type="molecule type" value="Genomic_DNA"/>
</dbReference>
<comment type="caution">
    <text evidence="7">The sequence shown here is derived from an EMBL/GenBank/DDBJ whole genome shotgun (WGS) entry which is preliminary data.</text>
</comment>
<dbReference type="Gene3D" id="3.50.50.60">
    <property type="entry name" value="FAD/NAD(P)-binding domain"/>
    <property type="match status" value="2"/>
</dbReference>
<proteinExistence type="predicted"/>
<dbReference type="SUPFAM" id="SSF51905">
    <property type="entry name" value="FAD/NAD(P)-binding domain"/>
    <property type="match status" value="1"/>
</dbReference>
<dbReference type="InterPro" id="IPR016156">
    <property type="entry name" value="FAD/NAD-linked_Rdtase_dimer_sf"/>
</dbReference>
<reference evidence="7 8" key="1">
    <citation type="submission" date="2024-10" db="EMBL/GenBank/DDBJ databases">
        <title>The Natural Products Discovery Center: Release of the First 8490 Sequenced Strains for Exploring Actinobacteria Biosynthetic Diversity.</title>
        <authorList>
            <person name="Kalkreuter E."/>
            <person name="Kautsar S.A."/>
            <person name="Yang D."/>
            <person name="Bader C.D."/>
            <person name="Teijaro C.N."/>
            <person name="Fluegel L."/>
            <person name="Davis C.M."/>
            <person name="Simpson J.R."/>
            <person name="Lauterbach L."/>
            <person name="Steele A.D."/>
            <person name="Gui C."/>
            <person name="Meng S."/>
            <person name="Li G."/>
            <person name="Viehrig K."/>
            <person name="Ye F."/>
            <person name="Su P."/>
            <person name="Kiefer A.F."/>
            <person name="Nichols A."/>
            <person name="Cepeda A.J."/>
            <person name="Yan W."/>
            <person name="Fan B."/>
            <person name="Jiang Y."/>
            <person name="Adhikari A."/>
            <person name="Zheng C.-J."/>
            <person name="Schuster L."/>
            <person name="Cowan T.M."/>
            <person name="Smanski M.J."/>
            <person name="Chevrette M.G."/>
            <person name="De Carvalho L.P.S."/>
            <person name="Shen B."/>
        </authorList>
    </citation>
    <scope>NUCLEOTIDE SEQUENCE [LARGE SCALE GENOMIC DNA]</scope>
    <source>
        <strain evidence="7 8">NPDC049639</strain>
    </source>
</reference>
<accession>A0ABW8AK73</accession>
<sequence>MSGITSVAVVGASLAGLSAARALRSLGYTGSVVLIGDEVHRPYDRPPLSKEFLAGKQQAEDISLGMPKDEELDVEWRLGVRATGLKVLAEPGTPGAFAVELDGGEPVVVDAVVVATGARARELPGEMREGHLLDGVHTLRTLDDAHRLRAELVPGARLVIAGGGFIGAEIASTAQELGVEVTVVEAAAVPLAVPLGEELARELAQAHTEHGVTLLTGVGVAALHGEARVTGVELADGRVLPADVVVVGIGSLPNTEWLAGSGLTLEAGGVLIDEAGRTNLPGVVATGDVAAVFDPLAGRVVRGEHWTDALQHPNVAAAALLGVDPPAQPPHAVIPYFWSDQYGVRLQFAGFRADGDEFEIVDGALEPGEDGGRSFVAVYRRGELPVAVLGVGIPRTFNKWRRELVKSHAQLSTA</sequence>
<dbReference type="InterPro" id="IPR023753">
    <property type="entry name" value="FAD/NAD-binding_dom"/>
</dbReference>
<keyword evidence="3" id="KW-0274">FAD</keyword>
<dbReference type="Gene3D" id="3.30.390.30">
    <property type="match status" value="1"/>
</dbReference>